<evidence type="ECO:0000313" key="5">
    <source>
        <dbReference type="EMBL" id="BBD97306.1"/>
    </source>
</evidence>
<dbReference type="KEGG" id="sami:SAMIE_1008070"/>
<dbReference type="Gene3D" id="1.10.357.10">
    <property type="entry name" value="Tetracycline Repressor, domain 2"/>
    <property type="match status" value="1"/>
</dbReference>
<accession>A0A494W1V8</accession>
<feature type="domain" description="HTH tetR-type" evidence="4">
    <location>
        <begin position="11"/>
        <end position="71"/>
    </location>
</feature>
<dbReference type="InterPro" id="IPR009057">
    <property type="entry name" value="Homeodomain-like_sf"/>
</dbReference>
<organism evidence="5 6">
    <name type="scientific">Sphingobium amiense</name>
    <dbReference type="NCBI Taxonomy" id="135719"/>
    <lineage>
        <taxon>Bacteria</taxon>
        <taxon>Pseudomonadati</taxon>
        <taxon>Pseudomonadota</taxon>
        <taxon>Alphaproteobacteria</taxon>
        <taxon>Sphingomonadales</taxon>
        <taxon>Sphingomonadaceae</taxon>
        <taxon>Sphingobium</taxon>
    </lineage>
</organism>
<dbReference type="Pfam" id="PF00440">
    <property type="entry name" value="TetR_N"/>
    <property type="match status" value="1"/>
</dbReference>
<dbReference type="PRINTS" id="PR00455">
    <property type="entry name" value="HTHTETR"/>
</dbReference>
<keyword evidence="3" id="KW-0175">Coiled coil</keyword>
<evidence type="ECO:0000256" key="3">
    <source>
        <dbReference type="SAM" id="Coils"/>
    </source>
</evidence>
<evidence type="ECO:0000256" key="2">
    <source>
        <dbReference type="PROSITE-ProRule" id="PRU00335"/>
    </source>
</evidence>
<evidence type="ECO:0000259" key="4">
    <source>
        <dbReference type="PROSITE" id="PS50977"/>
    </source>
</evidence>
<dbReference type="AlphaFoldDB" id="A0A494W1V8"/>
<protein>
    <submittedName>
        <fullName evidence="5">TetR/AcrR family transcriptional regulator</fullName>
    </submittedName>
</protein>
<dbReference type="Proteomes" id="UP000279959">
    <property type="component" value="Chromosome"/>
</dbReference>
<sequence>MNEEVAPHHRKDSRSRILLAARNLFDRRGFHQTPMADLAEEAQVSVGQIYRLFKSKEDVIGAIVEDDAMRLKRQLERLREMLDAGQIAVEQVFERMLCQSACKRDPLSARKRDPLFKMAQG</sequence>
<gene>
    <name evidence="5" type="ORF">SAMIE_1008070</name>
</gene>
<feature type="DNA-binding region" description="H-T-H motif" evidence="2">
    <location>
        <begin position="34"/>
        <end position="53"/>
    </location>
</feature>
<name>A0A494W1V8_9SPHN</name>
<keyword evidence="1 2" id="KW-0238">DNA-binding</keyword>
<dbReference type="RefSeq" id="WP_126516742.1">
    <property type="nucleotide sequence ID" value="NZ_AP018664.1"/>
</dbReference>
<proteinExistence type="predicted"/>
<dbReference type="SUPFAM" id="SSF46689">
    <property type="entry name" value="Homeodomain-like"/>
    <property type="match status" value="1"/>
</dbReference>
<reference evidence="5 6" key="1">
    <citation type="submission" date="2018-05" db="EMBL/GenBank/DDBJ databases">
        <title>Complete Genome Sequence of the Nonylphenol-Degrading Bacterium Sphingobium amiense DSM 16289T.</title>
        <authorList>
            <person name="Ootsuka M."/>
            <person name="Nishizawa T."/>
            <person name="Ohta H."/>
        </authorList>
    </citation>
    <scope>NUCLEOTIDE SEQUENCE [LARGE SCALE GENOMIC DNA]</scope>
    <source>
        <strain evidence="5 6">DSM 16289</strain>
    </source>
</reference>
<feature type="coiled-coil region" evidence="3">
    <location>
        <begin position="61"/>
        <end position="88"/>
    </location>
</feature>
<dbReference type="PANTHER" id="PTHR30055">
    <property type="entry name" value="HTH-TYPE TRANSCRIPTIONAL REGULATOR RUTR"/>
    <property type="match status" value="1"/>
</dbReference>
<dbReference type="GO" id="GO:0003677">
    <property type="term" value="F:DNA binding"/>
    <property type="evidence" value="ECO:0007669"/>
    <property type="project" value="UniProtKB-UniRule"/>
</dbReference>
<dbReference type="InterPro" id="IPR050109">
    <property type="entry name" value="HTH-type_TetR-like_transc_reg"/>
</dbReference>
<evidence type="ECO:0000313" key="6">
    <source>
        <dbReference type="Proteomes" id="UP000279959"/>
    </source>
</evidence>
<evidence type="ECO:0000256" key="1">
    <source>
        <dbReference type="ARBA" id="ARBA00023125"/>
    </source>
</evidence>
<dbReference type="InterPro" id="IPR001647">
    <property type="entry name" value="HTH_TetR"/>
</dbReference>
<dbReference type="PROSITE" id="PS50977">
    <property type="entry name" value="HTH_TETR_2"/>
    <property type="match status" value="1"/>
</dbReference>
<dbReference type="EMBL" id="AP018664">
    <property type="protein sequence ID" value="BBD97306.1"/>
    <property type="molecule type" value="Genomic_DNA"/>
</dbReference>
<keyword evidence="6" id="KW-1185">Reference proteome</keyword>